<comment type="caution">
    <text evidence="2">The sequence shown here is derived from an EMBL/GenBank/DDBJ whole genome shotgun (WGS) entry which is preliminary data.</text>
</comment>
<reference evidence="2 3" key="1">
    <citation type="journal article" date="2019" name="Commun. Biol.">
        <title>The bagworm genome reveals a unique fibroin gene that provides high tensile strength.</title>
        <authorList>
            <person name="Kono N."/>
            <person name="Nakamura H."/>
            <person name="Ohtoshi R."/>
            <person name="Tomita M."/>
            <person name="Numata K."/>
            <person name="Arakawa K."/>
        </authorList>
    </citation>
    <scope>NUCLEOTIDE SEQUENCE [LARGE SCALE GENOMIC DNA]</scope>
</reference>
<keyword evidence="3" id="KW-1185">Reference proteome</keyword>
<keyword evidence="1" id="KW-0812">Transmembrane</keyword>
<sequence>MSIDVFNGFTGPLHSKYTNYITYTYIYAAAGYRTIGVAGCCGGGGGGRALLAVLGHRFLLGPLTAALVLPAFSIFDAETALLKGAWVSACGGSCGWGVALARGRGLAVEALATRGAALTAAFNAVFAPLYLFIAVRKTFQSLVMSQTCINFAWAYDLTIILEEVLAPWRNASCVISNDTYFLIEEKERERMKTLVGDRKRKNKDTR</sequence>
<keyword evidence="1" id="KW-1133">Transmembrane helix</keyword>
<dbReference type="AlphaFoldDB" id="A0A4C1X2H1"/>
<dbReference type="EMBL" id="BGZK01000714">
    <property type="protein sequence ID" value="GBP57353.1"/>
    <property type="molecule type" value="Genomic_DNA"/>
</dbReference>
<dbReference type="Proteomes" id="UP000299102">
    <property type="component" value="Unassembled WGS sequence"/>
</dbReference>
<feature type="transmembrane region" description="Helical" evidence="1">
    <location>
        <begin position="58"/>
        <end position="75"/>
    </location>
</feature>
<evidence type="ECO:0000313" key="2">
    <source>
        <dbReference type="EMBL" id="GBP57353.1"/>
    </source>
</evidence>
<gene>
    <name evidence="2" type="ORF">EVAR_27383_1</name>
</gene>
<accession>A0A4C1X2H1</accession>
<organism evidence="2 3">
    <name type="scientific">Eumeta variegata</name>
    <name type="common">Bagworm moth</name>
    <name type="synonym">Eumeta japonica</name>
    <dbReference type="NCBI Taxonomy" id="151549"/>
    <lineage>
        <taxon>Eukaryota</taxon>
        <taxon>Metazoa</taxon>
        <taxon>Ecdysozoa</taxon>
        <taxon>Arthropoda</taxon>
        <taxon>Hexapoda</taxon>
        <taxon>Insecta</taxon>
        <taxon>Pterygota</taxon>
        <taxon>Neoptera</taxon>
        <taxon>Endopterygota</taxon>
        <taxon>Lepidoptera</taxon>
        <taxon>Glossata</taxon>
        <taxon>Ditrysia</taxon>
        <taxon>Tineoidea</taxon>
        <taxon>Psychidae</taxon>
        <taxon>Oiketicinae</taxon>
        <taxon>Eumeta</taxon>
    </lineage>
</organism>
<name>A0A4C1X2H1_EUMVA</name>
<feature type="transmembrane region" description="Helical" evidence="1">
    <location>
        <begin position="116"/>
        <end position="135"/>
    </location>
</feature>
<evidence type="ECO:0000313" key="3">
    <source>
        <dbReference type="Proteomes" id="UP000299102"/>
    </source>
</evidence>
<evidence type="ECO:0000256" key="1">
    <source>
        <dbReference type="SAM" id="Phobius"/>
    </source>
</evidence>
<proteinExistence type="predicted"/>
<keyword evidence="1" id="KW-0472">Membrane</keyword>
<protein>
    <submittedName>
        <fullName evidence="2">Uncharacterized protein</fullName>
    </submittedName>
</protein>